<accession>A0ABN3VRU8</accession>
<organism evidence="3 4">
    <name type="scientific">Streptosporangium fragile</name>
    <dbReference type="NCBI Taxonomy" id="46186"/>
    <lineage>
        <taxon>Bacteria</taxon>
        <taxon>Bacillati</taxon>
        <taxon>Actinomycetota</taxon>
        <taxon>Actinomycetes</taxon>
        <taxon>Streptosporangiales</taxon>
        <taxon>Streptosporangiaceae</taxon>
        <taxon>Streptosporangium</taxon>
    </lineage>
</organism>
<comment type="caution">
    <text evidence="3">The sequence shown here is derived from an EMBL/GenBank/DDBJ whole genome shotgun (WGS) entry which is preliminary data.</text>
</comment>
<name>A0ABN3VRU8_9ACTN</name>
<dbReference type="Proteomes" id="UP001500831">
    <property type="component" value="Unassembled WGS sequence"/>
</dbReference>
<evidence type="ECO:0000259" key="2">
    <source>
        <dbReference type="Pfam" id="PF03364"/>
    </source>
</evidence>
<sequence length="328" mass="35362">MSQEHVRMSQEGDHMSQEGDRTTDRLARALGWASLGLGAVQIAAPGAVGRLSGVGDSAPARGTVVLVGARELFHAALLLGGDRPAPWAWTRVAGDVLDLTMLGRVVAARTGTRRLRAVAATGVVAGIAAVDLWTALRVGRRGAGRPGGRGAGGPGGHVRSLRAAITVNRPRQEVYRYWHDIENLPRFMIHLESVKTTGDGHSHWKAKAPANWTVEWDAETVQDRPDEVIAWRSMPGSAVGNRGLVRFTDAPGGRGTEVRVELDYDVPGGRLGLALARLLGEHPEQQVRDDLRRFKQIVETGEVVRSEGSPEGTRALRQAMQRPAQPVR</sequence>
<feature type="domain" description="Coenzyme Q-binding protein COQ10 START" evidence="2">
    <location>
        <begin position="167"/>
        <end position="292"/>
    </location>
</feature>
<feature type="region of interest" description="Disordered" evidence="1">
    <location>
        <begin position="1"/>
        <end position="22"/>
    </location>
</feature>
<dbReference type="InterPro" id="IPR005031">
    <property type="entry name" value="COQ10_START"/>
</dbReference>
<dbReference type="SUPFAM" id="SSF55961">
    <property type="entry name" value="Bet v1-like"/>
    <property type="match status" value="1"/>
</dbReference>
<dbReference type="PANTHER" id="PTHR33824:SF7">
    <property type="entry name" value="POLYKETIDE CYCLASE_DEHYDRASE AND LIPID TRANSPORT SUPERFAMILY PROTEIN"/>
    <property type="match status" value="1"/>
</dbReference>
<dbReference type="CDD" id="cd07817">
    <property type="entry name" value="SRPBCC_8"/>
    <property type="match status" value="1"/>
</dbReference>
<dbReference type="Pfam" id="PF03364">
    <property type="entry name" value="Polyketide_cyc"/>
    <property type="match status" value="1"/>
</dbReference>
<dbReference type="InterPro" id="IPR023393">
    <property type="entry name" value="START-like_dom_sf"/>
</dbReference>
<dbReference type="PANTHER" id="PTHR33824">
    <property type="entry name" value="POLYKETIDE CYCLASE/DEHYDRASE AND LIPID TRANSPORT SUPERFAMILY PROTEIN"/>
    <property type="match status" value="1"/>
</dbReference>
<proteinExistence type="predicted"/>
<dbReference type="Gene3D" id="3.30.530.20">
    <property type="match status" value="1"/>
</dbReference>
<evidence type="ECO:0000256" key="1">
    <source>
        <dbReference type="SAM" id="MobiDB-lite"/>
    </source>
</evidence>
<evidence type="ECO:0000313" key="4">
    <source>
        <dbReference type="Proteomes" id="UP001500831"/>
    </source>
</evidence>
<reference evidence="3 4" key="1">
    <citation type="journal article" date="2019" name="Int. J. Syst. Evol. Microbiol.">
        <title>The Global Catalogue of Microorganisms (GCM) 10K type strain sequencing project: providing services to taxonomists for standard genome sequencing and annotation.</title>
        <authorList>
            <consortium name="The Broad Institute Genomics Platform"/>
            <consortium name="The Broad Institute Genome Sequencing Center for Infectious Disease"/>
            <person name="Wu L."/>
            <person name="Ma J."/>
        </authorList>
    </citation>
    <scope>NUCLEOTIDE SEQUENCE [LARGE SCALE GENOMIC DNA]</scope>
    <source>
        <strain evidence="3 4">JCM 6242</strain>
    </source>
</reference>
<dbReference type="RefSeq" id="WP_344967909.1">
    <property type="nucleotide sequence ID" value="NZ_BAAAVI010000004.1"/>
</dbReference>
<evidence type="ECO:0000313" key="3">
    <source>
        <dbReference type="EMBL" id="GAA2850396.1"/>
    </source>
</evidence>
<protein>
    <recommendedName>
        <fullName evidence="2">Coenzyme Q-binding protein COQ10 START domain-containing protein</fullName>
    </recommendedName>
</protein>
<gene>
    <name evidence="3" type="ORF">GCM10010517_07850</name>
</gene>
<dbReference type="EMBL" id="BAAAVI010000004">
    <property type="protein sequence ID" value="GAA2850396.1"/>
    <property type="molecule type" value="Genomic_DNA"/>
</dbReference>
<keyword evidence="4" id="KW-1185">Reference proteome</keyword>
<feature type="region of interest" description="Disordered" evidence="1">
    <location>
        <begin position="304"/>
        <end position="328"/>
    </location>
</feature>
<dbReference type="InterPro" id="IPR047137">
    <property type="entry name" value="ORF3"/>
</dbReference>